<evidence type="ECO:0000313" key="4">
    <source>
        <dbReference type="Proteomes" id="UP000293874"/>
    </source>
</evidence>
<dbReference type="InterPro" id="IPR006860">
    <property type="entry name" value="FecR"/>
</dbReference>
<dbReference type="Pfam" id="PF16344">
    <property type="entry name" value="FecR_C"/>
    <property type="match status" value="1"/>
</dbReference>
<dbReference type="PANTHER" id="PTHR30273">
    <property type="entry name" value="PERIPLASMIC SIGNAL SENSOR AND SIGMA FACTOR ACTIVATOR FECR-RELATED"/>
    <property type="match status" value="1"/>
</dbReference>
<evidence type="ECO:0000259" key="1">
    <source>
        <dbReference type="Pfam" id="PF04773"/>
    </source>
</evidence>
<dbReference type="FunFam" id="2.60.120.1440:FF:000001">
    <property type="entry name" value="Putative anti-sigma factor"/>
    <property type="match status" value="1"/>
</dbReference>
<organism evidence="3 4">
    <name type="scientific">Pseudobacter ginsenosidimutans</name>
    <dbReference type="NCBI Taxonomy" id="661488"/>
    <lineage>
        <taxon>Bacteria</taxon>
        <taxon>Pseudomonadati</taxon>
        <taxon>Bacteroidota</taxon>
        <taxon>Chitinophagia</taxon>
        <taxon>Chitinophagales</taxon>
        <taxon>Chitinophagaceae</taxon>
        <taxon>Pseudobacter</taxon>
    </lineage>
</organism>
<feature type="domain" description="Protein FecR C-terminal" evidence="2">
    <location>
        <begin position="329"/>
        <end position="396"/>
    </location>
</feature>
<dbReference type="Pfam" id="PF04773">
    <property type="entry name" value="FecR"/>
    <property type="match status" value="1"/>
</dbReference>
<dbReference type="AlphaFoldDB" id="A0A4Q7N528"/>
<evidence type="ECO:0000259" key="2">
    <source>
        <dbReference type="Pfam" id="PF16344"/>
    </source>
</evidence>
<name>A0A4Q7N528_9BACT</name>
<protein>
    <submittedName>
        <fullName evidence="3">FecR family protein</fullName>
    </submittedName>
</protein>
<dbReference type="OrthoDB" id="646755at2"/>
<keyword evidence="4" id="KW-1185">Reference proteome</keyword>
<evidence type="ECO:0000313" key="3">
    <source>
        <dbReference type="EMBL" id="RZS76119.1"/>
    </source>
</evidence>
<feature type="domain" description="FecR protein" evidence="1">
    <location>
        <begin position="190"/>
        <end position="286"/>
    </location>
</feature>
<gene>
    <name evidence="3" type="ORF">EV199_1997</name>
</gene>
<dbReference type="InterPro" id="IPR012373">
    <property type="entry name" value="Ferrdict_sens_TM"/>
</dbReference>
<proteinExistence type="predicted"/>
<dbReference type="RefSeq" id="WP_130540434.1">
    <property type="nucleotide sequence ID" value="NZ_CP042431.1"/>
</dbReference>
<sequence>MMQEELNSLLDKLINGELTEPEKQELIQLLGNPGHSEEFAVLIDQQLESRSFALTGELPAMERKFIRDVLQKSGSNETGKIAEIPPVHRVHFMRRWGWAAASVLLVLAAGLWFYNMQQQIAPPVAGIEKTNIAPGKEGAILTLADGSTLVLDSLGNGVVASQQGSEVLLNNGQLKYNTNSANNNTVAFNTMSTPRGRHFQVTLPDGTNVWLNAASSIRYPVAFAGDLRKVFVSGEAYFEVAKNEKMPFVVEVSNKETIQVLGTAFNVKAYDNEETINTTLISGSVRVASTILKPGQQAQLNTSAAHSANGLKLINNVDTDKVLAWKAGKFDFNGVKLPEAMKQLERWYDIEVVFENGVPDIELGGKITKDVDLNGLLNALKKSELQFRLEGKKLIITNN</sequence>
<dbReference type="EMBL" id="SGXA01000001">
    <property type="protein sequence ID" value="RZS76119.1"/>
    <property type="molecule type" value="Genomic_DNA"/>
</dbReference>
<dbReference type="PANTHER" id="PTHR30273:SF2">
    <property type="entry name" value="PROTEIN FECR"/>
    <property type="match status" value="1"/>
</dbReference>
<dbReference type="InterPro" id="IPR032508">
    <property type="entry name" value="FecR_C"/>
</dbReference>
<accession>A0A4Q7N528</accession>
<dbReference type="Gene3D" id="3.55.50.30">
    <property type="match status" value="1"/>
</dbReference>
<reference evidence="3 4" key="1">
    <citation type="submission" date="2019-02" db="EMBL/GenBank/DDBJ databases">
        <title>Genomic Encyclopedia of Type Strains, Phase IV (KMG-IV): sequencing the most valuable type-strain genomes for metagenomic binning, comparative biology and taxonomic classification.</title>
        <authorList>
            <person name="Goeker M."/>
        </authorList>
    </citation>
    <scope>NUCLEOTIDE SEQUENCE [LARGE SCALE GENOMIC DNA]</scope>
    <source>
        <strain evidence="3 4">DSM 18116</strain>
    </source>
</reference>
<dbReference type="Proteomes" id="UP000293874">
    <property type="component" value="Unassembled WGS sequence"/>
</dbReference>
<comment type="caution">
    <text evidence="3">The sequence shown here is derived from an EMBL/GenBank/DDBJ whole genome shotgun (WGS) entry which is preliminary data.</text>
</comment>
<dbReference type="Gene3D" id="2.60.120.1440">
    <property type="match status" value="1"/>
</dbReference>
<dbReference type="GO" id="GO:0016989">
    <property type="term" value="F:sigma factor antagonist activity"/>
    <property type="evidence" value="ECO:0007669"/>
    <property type="project" value="TreeGrafter"/>
</dbReference>